<dbReference type="GO" id="GO:0003677">
    <property type="term" value="F:DNA binding"/>
    <property type="evidence" value="ECO:0007669"/>
    <property type="project" value="UniProtKB-KW"/>
</dbReference>
<dbReference type="InterPro" id="IPR036390">
    <property type="entry name" value="WH_DNA-bd_sf"/>
</dbReference>
<dbReference type="GO" id="GO:0045892">
    <property type="term" value="P:negative regulation of DNA-templated transcription"/>
    <property type="evidence" value="ECO:0007669"/>
    <property type="project" value="TreeGrafter"/>
</dbReference>
<name>A0AAE2ZLG6_9HYPH</name>
<feature type="domain" description="HTH iclR-type" evidence="4">
    <location>
        <begin position="7"/>
        <end position="68"/>
    </location>
</feature>
<dbReference type="PROSITE" id="PS51077">
    <property type="entry name" value="HTH_ICLR"/>
    <property type="match status" value="1"/>
</dbReference>
<dbReference type="NCBIfam" id="NF007342">
    <property type="entry name" value="PRK09834.1-4"/>
    <property type="match status" value="1"/>
</dbReference>
<feature type="domain" description="IclR-ED" evidence="5">
    <location>
        <begin position="69"/>
        <end position="255"/>
    </location>
</feature>
<evidence type="ECO:0000259" key="5">
    <source>
        <dbReference type="PROSITE" id="PS51078"/>
    </source>
</evidence>
<dbReference type="GO" id="GO:0003700">
    <property type="term" value="F:DNA-binding transcription factor activity"/>
    <property type="evidence" value="ECO:0007669"/>
    <property type="project" value="TreeGrafter"/>
</dbReference>
<dbReference type="Gene3D" id="1.10.10.10">
    <property type="entry name" value="Winged helix-like DNA-binding domain superfamily/Winged helix DNA-binding domain"/>
    <property type="match status" value="1"/>
</dbReference>
<dbReference type="Gene3D" id="3.30.450.40">
    <property type="match status" value="1"/>
</dbReference>
<evidence type="ECO:0000313" key="7">
    <source>
        <dbReference type="Proteomes" id="UP001196509"/>
    </source>
</evidence>
<dbReference type="EMBL" id="JAICBX010000002">
    <property type="protein sequence ID" value="MBW8638159.1"/>
    <property type="molecule type" value="Genomic_DNA"/>
</dbReference>
<keyword evidence="1" id="KW-0805">Transcription regulation</keyword>
<dbReference type="RefSeq" id="WP_220228808.1">
    <property type="nucleotide sequence ID" value="NZ_JAICBX010000002.1"/>
</dbReference>
<evidence type="ECO:0000256" key="2">
    <source>
        <dbReference type="ARBA" id="ARBA00023125"/>
    </source>
</evidence>
<dbReference type="Pfam" id="PF09339">
    <property type="entry name" value="HTH_IclR"/>
    <property type="match status" value="1"/>
</dbReference>
<evidence type="ECO:0000259" key="4">
    <source>
        <dbReference type="PROSITE" id="PS51077"/>
    </source>
</evidence>
<dbReference type="InterPro" id="IPR029016">
    <property type="entry name" value="GAF-like_dom_sf"/>
</dbReference>
<comment type="caution">
    <text evidence="6">The sequence shown here is derived from an EMBL/GenBank/DDBJ whole genome shotgun (WGS) entry which is preliminary data.</text>
</comment>
<dbReference type="PROSITE" id="PS51078">
    <property type="entry name" value="ICLR_ED"/>
    <property type="match status" value="1"/>
</dbReference>
<accession>A0AAE2ZLG6</accession>
<proteinExistence type="predicted"/>
<dbReference type="Pfam" id="PF01614">
    <property type="entry name" value="IclR_C"/>
    <property type="match status" value="1"/>
</dbReference>
<evidence type="ECO:0000256" key="3">
    <source>
        <dbReference type="ARBA" id="ARBA00023163"/>
    </source>
</evidence>
<dbReference type="PANTHER" id="PTHR30136:SF23">
    <property type="entry name" value="DNA-BINDING TRANSCRIPTIONAL ACTIVATOR MHPR"/>
    <property type="match status" value="1"/>
</dbReference>
<evidence type="ECO:0000313" key="6">
    <source>
        <dbReference type="EMBL" id="MBW8638159.1"/>
    </source>
</evidence>
<dbReference type="SUPFAM" id="SSF46785">
    <property type="entry name" value="Winged helix' DNA-binding domain"/>
    <property type="match status" value="1"/>
</dbReference>
<keyword evidence="7" id="KW-1185">Reference proteome</keyword>
<organism evidence="6 7">
    <name type="scientific">Flavimaribacter sediminis</name>
    <dbReference type="NCBI Taxonomy" id="2865987"/>
    <lineage>
        <taxon>Bacteria</taxon>
        <taxon>Pseudomonadati</taxon>
        <taxon>Pseudomonadota</taxon>
        <taxon>Alphaproteobacteria</taxon>
        <taxon>Hyphomicrobiales</taxon>
        <taxon>Rhizobiaceae</taxon>
        <taxon>Flavimaribacter</taxon>
    </lineage>
</organism>
<dbReference type="InterPro" id="IPR036388">
    <property type="entry name" value="WH-like_DNA-bd_sf"/>
</dbReference>
<dbReference type="InterPro" id="IPR014757">
    <property type="entry name" value="Tscrpt_reg_IclR_C"/>
</dbReference>
<protein>
    <submittedName>
        <fullName evidence="6">DNA-binding transcriptional regulator</fullName>
    </submittedName>
</protein>
<reference evidence="6" key="1">
    <citation type="submission" date="2021-08" db="EMBL/GenBank/DDBJ databases">
        <title>Hoeflea bacterium WL0058 sp. nov., isolated from the sediment.</title>
        <authorList>
            <person name="Wang L."/>
            <person name="Zhang D."/>
        </authorList>
    </citation>
    <scope>NUCLEOTIDE SEQUENCE</scope>
    <source>
        <strain evidence="6">WL0058</strain>
    </source>
</reference>
<dbReference type="InterPro" id="IPR005471">
    <property type="entry name" value="Tscrpt_reg_IclR_N"/>
</dbReference>
<dbReference type="AlphaFoldDB" id="A0AAE2ZLG6"/>
<keyword evidence="2 6" id="KW-0238">DNA-binding</keyword>
<gene>
    <name evidence="6" type="ORF">K1W69_13260</name>
</gene>
<dbReference type="InterPro" id="IPR050707">
    <property type="entry name" value="HTH_MetabolicPath_Reg"/>
</dbReference>
<keyword evidence="3" id="KW-0804">Transcription</keyword>
<dbReference type="PANTHER" id="PTHR30136">
    <property type="entry name" value="HELIX-TURN-HELIX TRANSCRIPTIONAL REGULATOR, ICLR FAMILY"/>
    <property type="match status" value="1"/>
</dbReference>
<sequence>MAHYPPVQSVVRALTLLRSINQRRVATVRDLHKDTGLPKPTIVRLLHTLVSEGYVANDKMIGGYCVTSLVPALSAGFHGAPMIVEAARPWCSDLTRRHKWPIALAMLDGAHVSVRFSTIPDSPVSPFHATLNMRLSLVSRALGRAYLACCPDEEREILVQSLKKSTNPEDKPSNLDATVAGVRSFVAKHGYAIRDPHVEPKNSSTIAMPIFHGDRVLATIGLTYFRSAVSASNLDEVLVPSLREAVDGIEASFRLLTSGRPASALEDDRNSTGLAEQEVALPTIGSGRLR</sequence>
<dbReference type="SUPFAM" id="SSF55781">
    <property type="entry name" value="GAF domain-like"/>
    <property type="match status" value="1"/>
</dbReference>
<dbReference type="Proteomes" id="UP001196509">
    <property type="component" value="Unassembled WGS sequence"/>
</dbReference>
<dbReference type="SMART" id="SM00346">
    <property type="entry name" value="HTH_ICLR"/>
    <property type="match status" value="1"/>
</dbReference>
<evidence type="ECO:0000256" key="1">
    <source>
        <dbReference type="ARBA" id="ARBA00023015"/>
    </source>
</evidence>